<keyword evidence="1" id="KW-1133">Transmembrane helix</keyword>
<protein>
    <recommendedName>
        <fullName evidence="4">Multidrug transporter</fullName>
    </recommendedName>
</protein>
<dbReference type="Proteomes" id="UP001501337">
    <property type="component" value="Unassembled WGS sequence"/>
</dbReference>
<feature type="transmembrane region" description="Helical" evidence="1">
    <location>
        <begin position="12"/>
        <end position="35"/>
    </location>
</feature>
<feature type="transmembrane region" description="Helical" evidence="1">
    <location>
        <begin position="202"/>
        <end position="220"/>
    </location>
</feature>
<evidence type="ECO:0000313" key="3">
    <source>
        <dbReference type="Proteomes" id="UP001501337"/>
    </source>
</evidence>
<organism evidence="2 3">
    <name type="scientific">Allohahella marinimesophila</name>
    <dbReference type="NCBI Taxonomy" id="1054972"/>
    <lineage>
        <taxon>Bacteria</taxon>
        <taxon>Pseudomonadati</taxon>
        <taxon>Pseudomonadota</taxon>
        <taxon>Gammaproteobacteria</taxon>
        <taxon>Oceanospirillales</taxon>
        <taxon>Hahellaceae</taxon>
        <taxon>Allohahella</taxon>
    </lineage>
</organism>
<sequence>MKIEFDASAIGRILGVIALLLILASLGGQLSKYLLGHDHLKGFVPLFSVDGERNVPTFFSVLLLLLNSSLLAVIASLNMRQKAPHSSKWVILSLGFLFMAFDEGFSMHEKLITPFRSLMGDQELGIFYFAWVIPAIALVLILGLFFLKFLMYLHVRTRLRFVIAGAAYLGGAIGVELIGGGYAELYGYSSLTYSMIVTAEEGLELTGLILFIRALVNYLAEHYRELRVAFSG</sequence>
<feature type="transmembrane region" description="Helical" evidence="1">
    <location>
        <begin position="126"/>
        <end position="147"/>
    </location>
</feature>
<keyword evidence="1" id="KW-0472">Membrane</keyword>
<feature type="transmembrane region" description="Helical" evidence="1">
    <location>
        <begin position="89"/>
        <end position="106"/>
    </location>
</feature>
<keyword evidence="3" id="KW-1185">Reference proteome</keyword>
<evidence type="ECO:0000256" key="1">
    <source>
        <dbReference type="SAM" id="Phobius"/>
    </source>
</evidence>
<gene>
    <name evidence="2" type="ORF">GCM10022278_09450</name>
</gene>
<evidence type="ECO:0000313" key="2">
    <source>
        <dbReference type="EMBL" id="GAA3952594.1"/>
    </source>
</evidence>
<name>A0ABP7NRE4_9GAMM</name>
<comment type="caution">
    <text evidence="2">The sequence shown here is derived from an EMBL/GenBank/DDBJ whole genome shotgun (WGS) entry which is preliminary data.</text>
</comment>
<evidence type="ECO:0008006" key="4">
    <source>
        <dbReference type="Google" id="ProtNLM"/>
    </source>
</evidence>
<keyword evidence="1" id="KW-0812">Transmembrane</keyword>
<reference evidence="3" key="1">
    <citation type="journal article" date="2019" name="Int. J. Syst. Evol. Microbiol.">
        <title>The Global Catalogue of Microorganisms (GCM) 10K type strain sequencing project: providing services to taxonomists for standard genome sequencing and annotation.</title>
        <authorList>
            <consortium name="The Broad Institute Genomics Platform"/>
            <consortium name="The Broad Institute Genome Sequencing Center for Infectious Disease"/>
            <person name="Wu L."/>
            <person name="Ma J."/>
        </authorList>
    </citation>
    <scope>NUCLEOTIDE SEQUENCE [LARGE SCALE GENOMIC DNA]</scope>
    <source>
        <strain evidence="3">JCM 17555</strain>
    </source>
</reference>
<feature type="transmembrane region" description="Helical" evidence="1">
    <location>
        <begin position="159"/>
        <end position="182"/>
    </location>
</feature>
<feature type="transmembrane region" description="Helical" evidence="1">
    <location>
        <begin position="55"/>
        <end position="77"/>
    </location>
</feature>
<dbReference type="RefSeq" id="WP_344803842.1">
    <property type="nucleotide sequence ID" value="NZ_BAABBO010000002.1"/>
</dbReference>
<dbReference type="EMBL" id="BAABBO010000002">
    <property type="protein sequence ID" value="GAA3952594.1"/>
    <property type="molecule type" value="Genomic_DNA"/>
</dbReference>
<proteinExistence type="predicted"/>
<accession>A0ABP7NRE4</accession>